<evidence type="ECO:0000313" key="4">
    <source>
        <dbReference type="Proteomes" id="UP000799776"/>
    </source>
</evidence>
<evidence type="ECO:0000313" key="3">
    <source>
        <dbReference type="EMBL" id="KAF2092154.1"/>
    </source>
</evidence>
<evidence type="ECO:0000256" key="2">
    <source>
        <dbReference type="SAM" id="SignalP"/>
    </source>
</evidence>
<name>A0A9P4M3S4_9PEZI</name>
<dbReference type="Proteomes" id="UP000799776">
    <property type="component" value="Unassembled WGS sequence"/>
</dbReference>
<feature type="signal peptide" evidence="2">
    <location>
        <begin position="1"/>
        <end position="19"/>
    </location>
</feature>
<feature type="transmembrane region" description="Helical" evidence="1">
    <location>
        <begin position="322"/>
        <end position="343"/>
    </location>
</feature>
<organism evidence="3 4">
    <name type="scientific">Saccharata proteae CBS 121410</name>
    <dbReference type="NCBI Taxonomy" id="1314787"/>
    <lineage>
        <taxon>Eukaryota</taxon>
        <taxon>Fungi</taxon>
        <taxon>Dikarya</taxon>
        <taxon>Ascomycota</taxon>
        <taxon>Pezizomycotina</taxon>
        <taxon>Dothideomycetes</taxon>
        <taxon>Dothideomycetes incertae sedis</taxon>
        <taxon>Botryosphaeriales</taxon>
        <taxon>Saccharataceae</taxon>
        <taxon>Saccharata</taxon>
    </lineage>
</organism>
<sequence>MFFLQLLSVVIVFLGSVIQVPDPLSMVRWQRTITYTHHENVASQWYLDRQVEVACDYQRAHQSPHPLCDEPLILTPASTTASTHGITKDVVVYDPCLPSRFAEFVAAAWRVYYASGELAADIGVVVGDYYRFKTGAAPTLGRAAMLEDRVVLALVGHWVTIARDTTRVYGFAAKHWASIILPRISDRALLALAKRWYAAALDFIGAVAASVEAGVTKDNKTLDVYAFLAGYVSTPTVMVTDFMSQSWRSLGDSLDGYLSSSAEKNEEFKDWAQGSIEMLEGHFRSYPVVSFLLDHPVSVFFGRVVYLLYLTVVTYARIAYKITYIVVVFALTQAAIAVKQLVLAILPRIASFIYAIPEWYERWRLGLAGLCAITLALRAFHRKVLRPHGYSLSQSLWDIANWLWALGERLYAWAQSPGGQLILNEVRCLVGDLFWVAVDLVRLFLSLALREWKRTVGRWYRRNRGIWRYNIQRFHATWNPLSRAWRIDRMDRLTGLKATELILAGKMYANRRTPFVVWHQDYIYERGILTLASVLRSDQWLTLQRWKRHATQELRLRRGLELLSRWLPFWYKV</sequence>
<accession>A0A9P4M3S4</accession>
<protein>
    <submittedName>
        <fullName evidence="3">Uncharacterized protein</fullName>
    </submittedName>
</protein>
<proteinExistence type="predicted"/>
<keyword evidence="2" id="KW-0732">Signal</keyword>
<keyword evidence="1" id="KW-0472">Membrane</keyword>
<gene>
    <name evidence="3" type="ORF">K490DRAFT_53299</name>
</gene>
<reference evidence="3" key="1">
    <citation type="journal article" date="2020" name="Stud. Mycol.">
        <title>101 Dothideomycetes genomes: a test case for predicting lifestyles and emergence of pathogens.</title>
        <authorList>
            <person name="Haridas S."/>
            <person name="Albert R."/>
            <person name="Binder M."/>
            <person name="Bloem J."/>
            <person name="Labutti K."/>
            <person name="Salamov A."/>
            <person name="Andreopoulos B."/>
            <person name="Baker S."/>
            <person name="Barry K."/>
            <person name="Bills G."/>
            <person name="Bluhm B."/>
            <person name="Cannon C."/>
            <person name="Castanera R."/>
            <person name="Culley D."/>
            <person name="Daum C."/>
            <person name="Ezra D."/>
            <person name="Gonzalez J."/>
            <person name="Henrissat B."/>
            <person name="Kuo A."/>
            <person name="Liang C."/>
            <person name="Lipzen A."/>
            <person name="Lutzoni F."/>
            <person name="Magnuson J."/>
            <person name="Mondo S."/>
            <person name="Nolan M."/>
            <person name="Ohm R."/>
            <person name="Pangilinan J."/>
            <person name="Park H.-J."/>
            <person name="Ramirez L."/>
            <person name="Alfaro M."/>
            <person name="Sun H."/>
            <person name="Tritt A."/>
            <person name="Yoshinaga Y."/>
            <person name="Zwiers L.-H."/>
            <person name="Turgeon B."/>
            <person name="Goodwin S."/>
            <person name="Spatafora J."/>
            <person name="Crous P."/>
            <person name="Grigoriev I."/>
        </authorList>
    </citation>
    <scope>NUCLEOTIDE SEQUENCE</scope>
    <source>
        <strain evidence="3">CBS 121410</strain>
    </source>
</reference>
<comment type="caution">
    <text evidence="3">The sequence shown here is derived from an EMBL/GenBank/DDBJ whole genome shotgun (WGS) entry which is preliminary data.</text>
</comment>
<keyword evidence="1" id="KW-0812">Transmembrane</keyword>
<feature type="transmembrane region" description="Helical" evidence="1">
    <location>
        <begin position="297"/>
        <end position="315"/>
    </location>
</feature>
<evidence type="ECO:0000256" key="1">
    <source>
        <dbReference type="SAM" id="Phobius"/>
    </source>
</evidence>
<keyword evidence="1" id="KW-1133">Transmembrane helix</keyword>
<dbReference type="AlphaFoldDB" id="A0A9P4M3S4"/>
<feature type="chain" id="PRO_5040179348" evidence="2">
    <location>
        <begin position="20"/>
        <end position="573"/>
    </location>
</feature>
<dbReference type="EMBL" id="ML978711">
    <property type="protein sequence ID" value="KAF2092154.1"/>
    <property type="molecule type" value="Genomic_DNA"/>
</dbReference>
<keyword evidence="4" id="KW-1185">Reference proteome</keyword>